<comment type="caution">
    <text evidence="1">The sequence shown here is derived from an EMBL/GenBank/DDBJ whole genome shotgun (WGS) entry which is preliminary data.</text>
</comment>
<dbReference type="AlphaFoldDB" id="A0A0B4CUC4"/>
<dbReference type="EMBL" id="JWSY01000032">
    <property type="protein sequence ID" value="KIC55715.1"/>
    <property type="molecule type" value="Genomic_DNA"/>
</dbReference>
<gene>
    <name evidence="1" type="ORF">RM53_15300</name>
</gene>
<organism evidence="1 2">
    <name type="scientific">Brevundimonas nasdae</name>
    <dbReference type="NCBI Taxonomy" id="172043"/>
    <lineage>
        <taxon>Bacteria</taxon>
        <taxon>Pseudomonadati</taxon>
        <taxon>Pseudomonadota</taxon>
        <taxon>Alphaproteobacteria</taxon>
        <taxon>Caulobacterales</taxon>
        <taxon>Caulobacteraceae</taxon>
        <taxon>Brevundimonas</taxon>
    </lineage>
</organism>
<evidence type="ECO:0000313" key="1">
    <source>
        <dbReference type="EMBL" id="KIC55715.1"/>
    </source>
</evidence>
<name>A0A0B4CUC4_9CAUL</name>
<proteinExistence type="predicted"/>
<reference evidence="1 2" key="1">
    <citation type="submission" date="2014-12" db="EMBL/GenBank/DDBJ databases">
        <title>Genome sequencing of Brevundimonas nasdae TPW30.</title>
        <authorList>
            <person name="Tan P.W."/>
            <person name="Chan K.-G."/>
        </authorList>
    </citation>
    <scope>NUCLEOTIDE SEQUENCE [LARGE SCALE GENOMIC DNA]</scope>
    <source>
        <strain evidence="1 2">TPW30</strain>
    </source>
</reference>
<protein>
    <submittedName>
        <fullName evidence="1">Uncharacterized protein</fullName>
    </submittedName>
</protein>
<dbReference type="Proteomes" id="UP000031166">
    <property type="component" value="Unassembled WGS sequence"/>
</dbReference>
<evidence type="ECO:0000313" key="2">
    <source>
        <dbReference type="Proteomes" id="UP000031166"/>
    </source>
</evidence>
<accession>A0A0B4CUC4</accession>
<sequence length="117" mass="13458">MLAFADEFTIPVLCHPMRAREVRLVDIAASFGLAAGVQAEKNMDRFAPIGSVTFGVQEPQIEFHMLAVVRRERVAERRFVQKRRCRLSHQATIVARINLVNRLLRLDALYARQGWRL</sequence>